<dbReference type="GO" id="GO:0015297">
    <property type="term" value="F:antiporter activity"/>
    <property type="evidence" value="ECO:0007669"/>
    <property type="project" value="UniProtKB-KW"/>
</dbReference>
<evidence type="ECO:0000313" key="15">
    <source>
        <dbReference type="Proteomes" id="UP001159364"/>
    </source>
</evidence>
<keyword evidence="2" id="KW-0813">Transport</keyword>
<dbReference type="PANTHER" id="PTHR43269:SF2">
    <property type="entry name" value="SODIUM_PROTON ANTIPORTER 1-RELATED"/>
    <property type="match status" value="1"/>
</dbReference>
<organism evidence="14 15">
    <name type="scientific">Erythroxylum novogranatense</name>
    <dbReference type="NCBI Taxonomy" id="1862640"/>
    <lineage>
        <taxon>Eukaryota</taxon>
        <taxon>Viridiplantae</taxon>
        <taxon>Streptophyta</taxon>
        <taxon>Embryophyta</taxon>
        <taxon>Tracheophyta</taxon>
        <taxon>Spermatophyta</taxon>
        <taxon>Magnoliopsida</taxon>
        <taxon>eudicotyledons</taxon>
        <taxon>Gunneridae</taxon>
        <taxon>Pentapetalae</taxon>
        <taxon>rosids</taxon>
        <taxon>fabids</taxon>
        <taxon>Malpighiales</taxon>
        <taxon>Erythroxylaceae</taxon>
        <taxon>Erythroxylum</taxon>
    </lineage>
</organism>
<feature type="transmembrane region" description="Helical" evidence="12">
    <location>
        <begin position="50"/>
        <end position="71"/>
    </location>
</feature>
<evidence type="ECO:0000259" key="13">
    <source>
        <dbReference type="Pfam" id="PF03600"/>
    </source>
</evidence>
<evidence type="ECO:0000256" key="10">
    <source>
        <dbReference type="ARBA" id="ARBA00025753"/>
    </source>
</evidence>
<feature type="compositionally biased region" description="Low complexity" evidence="11">
    <location>
        <begin position="92"/>
        <end position="107"/>
    </location>
</feature>
<sequence length="484" mass="52058">MIFIIYKPLGIKNSDIAERHLILSNFDGILVHWNIPLKPQTPVQETHVSISSYFSIVAALSVLFFPNLVWIKSPGVLGNGLLARAEDKAKGSSSSSPASSIQQQSEQPNIDKQLQELAPESRTCDPLCSLDETSSQEFAASYQPKTDLLKALAVFAAVATGAMAISHSWVAANQDLAMALLFGIGYAGIVFEESLAFNKSGVGLLMAVSLWVIRSIGAPSTDIAISELSHASAEVSEIVFFLLGAMTIVEIVDAHQGFKLVTDNITTRKPRTLLWVIGFVTFFVSSILDNLTSTIVMVSLLRKLVPPSEYRKLLGAVVVIAANAGGAWTPIGDVTTTMLWIHGQISTLQTMKDLIVPSVVSLAVPLALMSLTSEVNGKGQGSSNVLATEQMAPRGQLVFAVGIGALGFVPVFKALTGLPPYMGMLLGLGVLWILTDAIHYGESERQKLKVPQALSRIDTQGALFFLGILLSVSSKCWWCVDPYW</sequence>
<evidence type="ECO:0000256" key="7">
    <source>
        <dbReference type="ARBA" id="ARBA00023065"/>
    </source>
</evidence>
<comment type="subcellular location">
    <subcellularLocation>
        <location evidence="1">Membrane</location>
        <topology evidence="1">Multi-pass membrane protein</topology>
    </subcellularLocation>
</comment>
<comment type="caution">
    <text evidence="14">The sequence shown here is derived from an EMBL/GenBank/DDBJ whole genome shotgun (WGS) entry which is preliminary data.</text>
</comment>
<feature type="domain" description="Citrate transporter-like" evidence="13">
    <location>
        <begin position="188"/>
        <end position="426"/>
    </location>
</feature>
<evidence type="ECO:0000256" key="9">
    <source>
        <dbReference type="ARBA" id="ARBA00023201"/>
    </source>
</evidence>
<protein>
    <recommendedName>
        <fullName evidence="13">Citrate transporter-like domain-containing protein</fullName>
    </recommendedName>
</protein>
<accession>A0AAV8TA09</accession>
<proteinExistence type="inferred from homology"/>
<dbReference type="GO" id="GO:0006814">
    <property type="term" value="P:sodium ion transport"/>
    <property type="evidence" value="ECO:0007669"/>
    <property type="project" value="UniProtKB-KW"/>
</dbReference>
<dbReference type="Proteomes" id="UP001159364">
    <property type="component" value="Linkage Group LG05"/>
</dbReference>
<keyword evidence="8 12" id="KW-0472">Membrane</keyword>
<keyword evidence="7" id="KW-0406">Ion transport</keyword>
<feature type="transmembrane region" description="Helical" evidence="12">
    <location>
        <begin position="151"/>
        <end position="170"/>
    </location>
</feature>
<dbReference type="Pfam" id="PF03600">
    <property type="entry name" value="CitMHS"/>
    <property type="match status" value="1"/>
</dbReference>
<dbReference type="InterPro" id="IPR045016">
    <property type="entry name" value="NhaD-like"/>
</dbReference>
<dbReference type="AlphaFoldDB" id="A0AAV8TA09"/>
<feature type="transmembrane region" description="Helical" evidence="12">
    <location>
        <begin position="313"/>
        <end position="331"/>
    </location>
</feature>
<feature type="transmembrane region" description="Helical" evidence="12">
    <location>
        <begin position="397"/>
        <end position="415"/>
    </location>
</feature>
<evidence type="ECO:0000256" key="4">
    <source>
        <dbReference type="ARBA" id="ARBA00022692"/>
    </source>
</evidence>
<evidence type="ECO:0000256" key="8">
    <source>
        <dbReference type="ARBA" id="ARBA00023136"/>
    </source>
</evidence>
<keyword evidence="5 12" id="KW-1133">Transmembrane helix</keyword>
<evidence type="ECO:0000256" key="6">
    <source>
        <dbReference type="ARBA" id="ARBA00023053"/>
    </source>
</evidence>
<feature type="region of interest" description="Disordered" evidence="11">
    <location>
        <begin position="88"/>
        <end position="110"/>
    </location>
</feature>
<keyword evidence="3" id="KW-0050">Antiport</keyword>
<dbReference type="PANTHER" id="PTHR43269">
    <property type="entry name" value="SODIUM/PROTON ANTIPORTER 1-RELATED"/>
    <property type="match status" value="1"/>
</dbReference>
<keyword evidence="15" id="KW-1185">Reference proteome</keyword>
<evidence type="ECO:0000256" key="3">
    <source>
        <dbReference type="ARBA" id="ARBA00022449"/>
    </source>
</evidence>
<evidence type="ECO:0000256" key="11">
    <source>
        <dbReference type="SAM" id="MobiDB-lite"/>
    </source>
</evidence>
<gene>
    <name evidence="14" type="ORF">K2173_002400</name>
</gene>
<evidence type="ECO:0000256" key="5">
    <source>
        <dbReference type="ARBA" id="ARBA00022989"/>
    </source>
</evidence>
<reference evidence="14 15" key="1">
    <citation type="submission" date="2021-09" db="EMBL/GenBank/DDBJ databases">
        <title>Genomic insights and catalytic innovation underlie evolution of tropane alkaloids biosynthesis.</title>
        <authorList>
            <person name="Wang Y.-J."/>
            <person name="Tian T."/>
            <person name="Huang J.-P."/>
            <person name="Huang S.-X."/>
        </authorList>
    </citation>
    <scope>NUCLEOTIDE SEQUENCE [LARGE SCALE GENOMIC DNA]</scope>
    <source>
        <strain evidence="14">KIB-2018</strain>
        <tissue evidence="14">Leaf</tissue>
    </source>
</reference>
<feature type="transmembrane region" description="Helical" evidence="12">
    <location>
        <begin position="176"/>
        <end position="197"/>
    </location>
</feature>
<keyword evidence="4 12" id="KW-0812">Transmembrane</keyword>
<feature type="transmembrane region" description="Helical" evidence="12">
    <location>
        <begin position="272"/>
        <end position="301"/>
    </location>
</feature>
<evidence type="ECO:0000256" key="12">
    <source>
        <dbReference type="SAM" id="Phobius"/>
    </source>
</evidence>
<evidence type="ECO:0000256" key="1">
    <source>
        <dbReference type="ARBA" id="ARBA00004141"/>
    </source>
</evidence>
<evidence type="ECO:0000313" key="14">
    <source>
        <dbReference type="EMBL" id="KAJ8763517.1"/>
    </source>
</evidence>
<keyword evidence="6" id="KW-0915">Sodium</keyword>
<evidence type="ECO:0000256" key="2">
    <source>
        <dbReference type="ARBA" id="ARBA00022448"/>
    </source>
</evidence>
<name>A0AAV8TA09_9ROSI</name>
<dbReference type="NCBIfam" id="NF038006">
    <property type="entry name" value="NhaD_1"/>
    <property type="match status" value="1"/>
</dbReference>
<dbReference type="EMBL" id="JAIWQS010000005">
    <property type="protein sequence ID" value="KAJ8763517.1"/>
    <property type="molecule type" value="Genomic_DNA"/>
</dbReference>
<keyword evidence="9" id="KW-0739">Sodium transport</keyword>
<comment type="similarity">
    <text evidence="10">Belongs to the NhaD Na(+)/H(+) (TC 2.A.62) antiporter family.</text>
</comment>
<dbReference type="InterPro" id="IPR004680">
    <property type="entry name" value="Cit_transptr-like_dom"/>
</dbReference>
<dbReference type="GO" id="GO:0016020">
    <property type="term" value="C:membrane"/>
    <property type="evidence" value="ECO:0007669"/>
    <property type="project" value="UniProtKB-SubCell"/>
</dbReference>